<keyword evidence="26" id="KW-1185">Reference proteome</keyword>
<dbReference type="SMART" id="SM00108">
    <property type="entry name" value="B_lectin"/>
    <property type="match status" value="1"/>
</dbReference>
<comment type="catalytic activity">
    <reaction evidence="19">
        <text>L-seryl-[protein] + ATP = O-phospho-L-seryl-[protein] + ADP + H(+)</text>
        <dbReference type="Rhea" id="RHEA:17989"/>
        <dbReference type="Rhea" id="RHEA-COMP:9863"/>
        <dbReference type="Rhea" id="RHEA-COMP:11604"/>
        <dbReference type="ChEBI" id="CHEBI:15378"/>
        <dbReference type="ChEBI" id="CHEBI:29999"/>
        <dbReference type="ChEBI" id="CHEBI:30616"/>
        <dbReference type="ChEBI" id="CHEBI:83421"/>
        <dbReference type="ChEBI" id="CHEBI:456216"/>
        <dbReference type="EC" id="2.7.11.1"/>
    </reaction>
</comment>
<dbReference type="PROSITE" id="PS00108">
    <property type="entry name" value="PROTEIN_KINASE_ST"/>
    <property type="match status" value="1"/>
</dbReference>
<dbReference type="EMBL" id="JAHRHJ020003813">
    <property type="protein sequence ID" value="KAH9290315.1"/>
    <property type="molecule type" value="Genomic_DNA"/>
</dbReference>
<gene>
    <name evidence="25" type="ORF">KI387_034432</name>
</gene>
<dbReference type="PANTHER" id="PTHR47976">
    <property type="entry name" value="G-TYPE LECTIN S-RECEPTOR-LIKE SERINE/THREONINE-PROTEIN KINASE SD2-5"/>
    <property type="match status" value="1"/>
</dbReference>
<dbReference type="PROSITE" id="PS50927">
    <property type="entry name" value="BULB_LECTIN"/>
    <property type="match status" value="1"/>
</dbReference>
<dbReference type="OMA" id="FNGECYY"/>
<sequence>LQLSRMMALNCYIPCKASISLFVTIFVISSFLFEYSGAIRSANTHGGIKWINNVQSLGLLPLPPDYIGVLTVRPILLTNNIPYNGAFLQFGCGFFCYSVPCDRGYSFATFFSIYGEDGTHPIDLQMVWSANRERLLEDNATLGLTSKGNLVLKDADSTLVWSTNTFTKDFQGMRIEESGNLVLFNNSNGTLWQSFDYPTDKLLLGQIMKVGQKLIANNSPTNTSPGIFFGTLLLHGFEWFISTAPPQMYFRYPQTPSPEKFAYIQFENESLYYFHEGSLSNLSLSIPKNCIYFMLASDGHMQFYSFADKTGKSFTDYLTDSTDALNVCDYPTPCGDYGICTDGQCSCPKEANAFDQIDVSKPNLGCLPHSPPVCPKTPTSSDQDHQFLEVEHISYFTYSFENASTAELVSSDECKSLCLKNCSCKAAFFRYDGTANFSSGLCYLESIVYSLRMNNPSEKFYNSTAYIKIQRTSNGSKSSVIVISVAVVGGVTLMFLLCWAWRIKSKRKKQEEKMNEDDHVDWPAGLPLRFSFLELQRATNDFSSKLGSGGFGSVYEGVLIDGTKIAVKCLDRAGQGTREFRAEVETLGNIHHLHLVKLKGFCAEKSHRMLVYEHLANGSLDKWIFPNETRQHVLDWKTRSKVVLHIARGLTYLHEECRERIIHFDIKPQNILLDQNFNAKVSDFGLAKLINREESEVITMMRGTPGYMAPELLKMHFTEKADIFSFGVMVVEIVCGKRNREVSEHGLLSVLQSKGEEGRLIELVDSGLEDEGMDVKEEAVKMLEVGMWCIQDDFTTRPAMSIVVKALEGVTEINNSHFTSSPASDRPLLYLEDSNNLALSYAPLSSVVSAR</sequence>
<keyword evidence="11" id="KW-0418">Kinase</keyword>
<comment type="catalytic activity">
    <reaction evidence="18">
        <text>L-threonyl-[protein] + ATP = O-phospho-L-threonyl-[protein] + ADP + H(+)</text>
        <dbReference type="Rhea" id="RHEA:46608"/>
        <dbReference type="Rhea" id="RHEA-COMP:11060"/>
        <dbReference type="Rhea" id="RHEA-COMP:11605"/>
        <dbReference type="ChEBI" id="CHEBI:15378"/>
        <dbReference type="ChEBI" id="CHEBI:30013"/>
        <dbReference type="ChEBI" id="CHEBI:30616"/>
        <dbReference type="ChEBI" id="CHEBI:61977"/>
        <dbReference type="ChEBI" id="CHEBI:456216"/>
        <dbReference type="EC" id="2.7.11.1"/>
    </reaction>
</comment>
<evidence type="ECO:0000313" key="26">
    <source>
        <dbReference type="Proteomes" id="UP000824469"/>
    </source>
</evidence>
<dbReference type="Pfam" id="PF08276">
    <property type="entry name" value="PAN_2"/>
    <property type="match status" value="1"/>
</dbReference>
<dbReference type="Gene3D" id="2.90.10.10">
    <property type="entry name" value="Bulb-type lectin domain"/>
    <property type="match status" value="1"/>
</dbReference>
<keyword evidence="6" id="KW-0808">Transferase</keyword>
<evidence type="ECO:0000256" key="16">
    <source>
        <dbReference type="ARBA" id="ARBA00023170"/>
    </source>
</evidence>
<keyword evidence="3" id="KW-0723">Serine/threonine-protein kinase</keyword>
<organism evidence="25 26">
    <name type="scientific">Taxus chinensis</name>
    <name type="common">Chinese yew</name>
    <name type="synonym">Taxus wallichiana var. chinensis</name>
    <dbReference type="NCBI Taxonomy" id="29808"/>
    <lineage>
        <taxon>Eukaryota</taxon>
        <taxon>Viridiplantae</taxon>
        <taxon>Streptophyta</taxon>
        <taxon>Embryophyta</taxon>
        <taxon>Tracheophyta</taxon>
        <taxon>Spermatophyta</taxon>
        <taxon>Pinopsida</taxon>
        <taxon>Pinidae</taxon>
        <taxon>Conifers II</taxon>
        <taxon>Cupressales</taxon>
        <taxon>Taxaceae</taxon>
        <taxon>Taxus</taxon>
    </lineage>
</organism>
<evidence type="ECO:0000259" key="22">
    <source>
        <dbReference type="PROSITE" id="PS50011"/>
    </source>
</evidence>
<protein>
    <recommendedName>
        <fullName evidence="2">non-specific serine/threonine protein kinase</fullName>
        <ecNumber evidence="2">2.7.11.1</ecNumber>
    </recommendedName>
</protein>
<keyword evidence="5" id="KW-0597">Phosphoprotein</keyword>
<evidence type="ECO:0000256" key="21">
    <source>
        <dbReference type="SAM" id="Phobius"/>
    </source>
</evidence>
<evidence type="ECO:0000256" key="17">
    <source>
        <dbReference type="ARBA" id="ARBA00023180"/>
    </source>
</evidence>
<dbReference type="CDD" id="cd14066">
    <property type="entry name" value="STKc_IRAK"/>
    <property type="match status" value="1"/>
</dbReference>
<keyword evidence="17" id="KW-0325">Glycoprotein</keyword>
<evidence type="ECO:0000313" key="25">
    <source>
        <dbReference type="EMBL" id="KAH9290315.1"/>
    </source>
</evidence>
<name>A0AA38BWK3_TAXCH</name>
<dbReference type="Proteomes" id="UP000824469">
    <property type="component" value="Unassembled WGS sequence"/>
</dbReference>
<evidence type="ECO:0000256" key="20">
    <source>
        <dbReference type="PROSITE-ProRule" id="PRU10141"/>
    </source>
</evidence>
<dbReference type="InterPro" id="IPR001480">
    <property type="entry name" value="Bulb-type_lectin_dom"/>
</dbReference>
<evidence type="ECO:0000256" key="3">
    <source>
        <dbReference type="ARBA" id="ARBA00022527"/>
    </source>
</evidence>
<evidence type="ECO:0000256" key="13">
    <source>
        <dbReference type="ARBA" id="ARBA00022989"/>
    </source>
</evidence>
<feature type="non-terminal residue" evidence="25">
    <location>
        <position position="1"/>
    </location>
</feature>
<dbReference type="Gene3D" id="3.30.200.20">
    <property type="entry name" value="Phosphorylase Kinase, domain 1"/>
    <property type="match status" value="1"/>
</dbReference>
<dbReference type="CDD" id="cd00028">
    <property type="entry name" value="B_lectin"/>
    <property type="match status" value="1"/>
</dbReference>
<evidence type="ECO:0000256" key="19">
    <source>
        <dbReference type="ARBA" id="ARBA00048679"/>
    </source>
</evidence>
<keyword evidence="7 21" id="KW-0812">Transmembrane</keyword>
<dbReference type="GO" id="GO:0016020">
    <property type="term" value="C:membrane"/>
    <property type="evidence" value="ECO:0007669"/>
    <property type="project" value="UniProtKB-SubCell"/>
</dbReference>
<evidence type="ECO:0000256" key="5">
    <source>
        <dbReference type="ARBA" id="ARBA00022553"/>
    </source>
</evidence>
<dbReference type="FunFam" id="3.30.200.20:FF:000178">
    <property type="entry name" value="serine/threonine-protein kinase PBS1-like"/>
    <property type="match status" value="1"/>
</dbReference>
<evidence type="ECO:0000256" key="8">
    <source>
        <dbReference type="ARBA" id="ARBA00022729"/>
    </source>
</evidence>
<dbReference type="InterPro" id="IPR036426">
    <property type="entry name" value="Bulb-type_lectin_dom_sf"/>
</dbReference>
<evidence type="ECO:0000256" key="10">
    <source>
        <dbReference type="ARBA" id="ARBA00022741"/>
    </source>
</evidence>
<feature type="transmembrane region" description="Helical" evidence="21">
    <location>
        <begin position="12"/>
        <end position="33"/>
    </location>
</feature>
<comment type="caution">
    <text evidence="25">The sequence shown here is derived from an EMBL/GenBank/DDBJ whole genome shotgun (WGS) entry which is preliminary data.</text>
</comment>
<dbReference type="InterPro" id="IPR011009">
    <property type="entry name" value="Kinase-like_dom_sf"/>
</dbReference>
<evidence type="ECO:0000256" key="15">
    <source>
        <dbReference type="ARBA" id="ARBA00023157"/>
    </source>
</evidence>
<evidence type="ECO:0000259" key="24">
    <source>
        <dbReference type="PROSITE" id="PS50948"/>
    </source>
</evidence>
<feature type="domain" description="Apple" evidence="24">
    <location>
        <begin position="374"/>
        <end position="465"/>
    </location>
</feature>
<dbReference type="GO" id="GO:0004674">
    <property type="term" value="F:protein serine/threonine kinase activity"/>
    <property type="evidence" value="ECO:0007669"/>
    <property type="project" value="UniProtKB-KW"/>
</dbReference>
<dbReference type="PROSITE" id="PS50011">
    <property type="entry name" value="PROTEIN_KINASE_DOM"/>
    <property type="match status" value="1"/>
</dbReference>
<evidence type="ECO:0000256" key="2">
    <source>
        <dbReference type="ARBA" id="ARBA00012513"/>
    </source>
</evidence>
<comment type="subcellular location">
    <subcellularLocation>
        <location evidence="1">Membrane</location>
        <topology evidence="1">Single-pass type I membrane protein</topology>
    </subcellularLocation>
</comment>
<dbReference type="PANTHER" id="PTHR47976:SF30">
    <property type="entry name" value="RECEPTOR-LIKE SERINE_THREONINE-PROTEIN KINASE"/>
    <property type="match status" value="1"/>
</dbReference>
<feature type="transmembrane region" description="Helical" evidence="21">
    <location>
        <begin position="480"/>
        <end position="501"/>
    </location>
</feature>
<feature type="domain" description="Protein kinase" evidence="22">
    <location>
        <begin position="540"/>
        <end position="818"/>
    </location>
</feature>
<dbReference type="SUPFAM" id="SSF56112">
    <property type="entry name" value="Protein kinase-like (PK-like)"/>
    <property type="match status" value="1"/>
</dbReference>
<dbReference type="AlphaFoldDB" id="A0AA38BWK3"/>
<dbReference type="FunFam" id="1.10.510.10:FF:000248">
    <property type="entry name" value="S-receptor-like kinase 5"/>
    <property type="match status" value="1"/>
</dbReference>
<dbReference type="InterPro" id="IPR008271">
    <property type="entry name" value="Ser/Thr_kinase_AS"/>
</dbReference>
<evidence type="ECO:0000256" key="4">
    <source>
        <dbReference type="ARBA" id="ARBA00022536"/>
    </source>
</evidence>
<evidence type="ECO:0000259" key="23">
    <source>
        <dbReference type="PROSITE" id="PS50927"/>
    </source>
</evidence>
<dbReference type="SUPFAM" id="SSF51110">
    <property type="entry name" value="alpha-D-mannose-specific plant lectins"/>
    <property type="match status" value="1"/>
</dbReference>
<dbReference type="SMART" id="SM00220">
    <property type="entry name" value="S_TKc"/>
    <property type="match status" value="1"/>
</dbReference>
<dbReference type="InterPro" id="IPR003609">
    <property type="entry name" value="Pan_app"/>
</dbReference>
<evidence type="ECO:0000256" key="18">
    <source>
        <dbReference type="ARBA" id="ARBA00047899"/>
    </source>
</evidence>
<dbReference type="Pfam" id="PF00069">
    <property type="entry name" value="Pkinase"/>
    <property type="match status" value="1"/>
</dbReference>
<keyword evidence="9" id="KW-0430">Lectin</keyword>
<dbReference type="GO" id="GO:0005524">
    <property type="term" value="F:ATP binding"/>
    <property type="evidence" value="ECO:0007669"/>
    <property type="project" value="UniProtKB-UniRule"/>
</dbReference>
<keyword evidence="13 21" id="KW-1133">Transmembrane helix</keyword>
<keyword evidence="16" id="KW-0675">Receptor</keyword>
<evidence type="ECO:0000256" key="12">
    <source>
        <dbReference type="ARBA" id="ARBA00022840"/>
    </source>
</evidence>
<keyword evidence="4" id="KW-0245">EGF-like domain</keyword>
<dbReference type="InterPro" id="IPR017441">
    <property type="entry name" value="Protein_kinase_ATP_BS"/>
</dbReference>
<reference evidence="25 26" key="1">
    <citation type="journal article" date="2021" name="Nat. Plants">
        <title>The Taxus genome provides insights into paclitaxel biosynthesis.</title>
        <authorList>
            <person name="Xiong X."/>
            <person name="Gou J."/>
            <person name="Liao Q."/>
            <person name="Li Y."/>
            <person name="Zhou Q."/>
            <person name="Bi G."/>
            <person name="Li C."/>
            <person name="Du R."/>
            <person name="Wang X."/>
            <person name="Sun T."/>
            <person name="Guo L."/>
            <person name="Liang H."/>
            <person name="Lu P."/>
            <person name="Wu Y."/>
            <person name="Zhang Z."/>
            <person name="Ro D.K."/>
            <person name="Shang Y."/>
            <person name="Huang S."/>
            <person name="Yan J."/>
        </authorList>
    </citation>
    <scope>NUCLEOTIDE SEQUENCE [LARGE SCALE GENOMIC DNA]</scope>
    <source>
        <strain evidence="25">Ta-2019</strain>
    </source>
</reference>
<evidence type="ECO:0000256" key="6">
    <source>
        <dbReference type="ARBA" id="ARBA00022679"/>
    </source>
</evidence>
<evidence type="ECO:0000256" key="7">
    <source>
        <dbReference type="ARBA" id="ARBA00022692"/>
    </source>
</evidence>
<accession>A0AA38BWK3</accession>
<evidence type="ECO:0000256" key="11">
    <source>
        <dbReference type="ARBA" id="ARBA00022777"/>
    </source>
</evidence>
<proteinExistence type="predicted"/>
<evidence type="ECO:0000256" key="14">
    <source>
        <dbReference type="ARBA" id="ARBA00023136"/>
    </source>
</evidence>
<dbReference type="Gene3D" id="1.10.510.10">
    <property type="entry name" value="Transferase(Phosphotransferase) domain 1"/>
    <property type="match status" value="1"/>
</dbReference>
<evidence type="ECO:0000256" key="1">
    <source>
        <dbReference type="ARBA" id="ARBA00004479"/>
    </source>
</evidence>
<keyword evidence="10 20" id="KW-0547">Nucleotide-binding</keyword>
<dbReference type="PIRSF" id="PIRSF000641">
    <property type="entry name" value="SRK"/>
    <property type="match status" value="1"/>
</dbReference>
<dbReference type="CDD" id="cd01098">
    <property type="entry name" value="PAN_AP_plant"/>
    <property type="match status" value="1"/>
</dbReference>
<keyword evidence="12 20" id="KW-0067">ATP-binding</keyword>
<dbReference type="InterPro" id="IPR000719">
    <property type="entry name" value="Prot_kinase_dom"/>
</dbReference>
<dbReference type="InterPro" id="IPR051343">
    <property type="entry name" value="G-type_lectin_kinases/EP1-like"/>
</dbReference>
<dbReference type="PROSITE" id="PS50948">
    <property type="entry name" value="PAN"/>
    <property type="match status" value="1"/>
</dbReference>
<keyword evidence="8" id="KW-0732">Signal</keyword>
<dbReference type="PROSITE" id="PS00107">
    <property type="entry name" value="PROTEIN_KINASE_ATP"/>
    <property type="match status" value="1"/>
</dbReference>
<dbReference type="InterPro" id="IPR024171">
    <property type="entry name" value="SRK-like_kinase"/>
</dbReference>
<dbReference type="Pfam" id="PF01453">
    <property type="entry name" value="B_lectin"/>
    <property type="match status" value="1"/>
</dbReference>
<dbReference type="GO" id="GO:0030246">
    <property type="term" value="F:carbohydrate binding"/>
    <property type="evidence" value="ECO:0007669"/>
    <property type="project" value="UniProtKB-KW"/>
</dbReference>
<feature type="domain" description="Bulb-type lectin" evidence="23">
    <location>
        <begin position="73"/>
        <end position="196"/>
    </location>
</feature>
<keyword evidence="15" id="KW-1015">Disulfide bond</keyword>
<dbReference type="EC" id="2.7.11.1" evidence="2"/>
<keyword evidence="14 21" id="KW-0472">Membrane</keyword>
<evidence type="ECO:0000256" key="9">
    <source>
        <dbReference type="ARBA" id="ARBA00022734"/>
    </source>
</evidence>
<feature type="binding site" evidence="20">
    <location>
        <position position="568"/>
    </location>
    <ligand>
        <name>ATP</name>
        <dbReference type="ChEBI" id="CHEBI:30616"/>
    </ligand>
</feature>